<evidence type="ECO:0000256" key="4">
    <source>
        <dbReference type="ARBA" id="ARBA00036943"/>
    </source>
</evidence>
<keyword evidence="10" id="KW-1185">Reference proteome</keyword>
<dbReference type="GO" id="GO:1990481">
    <property type="term" value="P:mRNA pseudouridine synthesis"/>
    <property type="evidence" value="ECO:0007669"/>
    <property type="project" value="TreeGrafter"/>
</dbReference>
<dbReference type="InterPro" id="IPR020097">
    <property type="entry name" value="PsdUridine_synth_TruA_a/b_dom"/>
</dbReference>
<keyword evidence="2" id="KW-0819">tRNA processing</keyword>
<comment type="caution">
    <text evidence="9">The sequence shown here is derived from an EMBL/GenBank/DDBJ whole genome shotgun (WGS) entry which is preliminary data.</text>
</comment>
<dbReference type="InParanoid" id="A0A1X2HIX6"/>
<name>A0A1X2HIX6_SYNRA</name>
<dbReference type="FunCoup" id="A0A1X2HIX6">
    <property type="interactions" value="752"/>
</dbReference>
<dbReference type="InterPro" id="IPR041708">
    <property type="entry name" value="PUS1/PUS2-like"/>
</dbReference>
<evidence type="ECO:0000256" key="2">
    <source>
        <dbReference type="ARBA" id="ARBA00022694"/>
    </source>
</evidence>
<gene>
    <name evidence="9" type="ORF">BCR43DRAFT_437080</name>
</gene>
<reference evidence="9 10" key="1">
    <citation type="submission" date="2016-07" db="EMBL/GenBank/DDBJ databases">
        <title>Pervasive Adenine N6-methylation of Active Genes in Fungi.</title>
        <authorList>
            <consortium name="DOE Joint Genome Institute"/>
            <person name="Mondo S.J."/>
            <person name="Dannebaum R.O."/>
            <person name="Kuo R.C."/>
            <person name="Labutti K."/>
            <person name="Haridas S."/>
            <person name="Kuo A."/>
            <person name="Salamov A."/>
            <person name="Ahrendt S.R."/>
            <person name="Lipzen A."/>
            <person name="Sullivan W."/>
            <person name="Andreopoulos W.B."/>
            <person name="Clum A."/>
            <person name="Lindquist E."/>
            <person name="Daum C."/>
            <person name="Ramamoorthy G.K."/>
            <person name="Gryganskyi A."/>
            <person name="Culley D."/>
            <person name="Magnuson J.K."/>
            <person name="James T.Y."/>
            <person name="O'Malley M.A."/>
            <person name="Stajich J.E."/>
            <person name="Spatafora J.W."/>
            <person name="Visel A."/>
            <person name="Grigoriev I.V."/>
        </authorList>
    </citation>
    <scope>NUCLEOTIDE SEQUENCE [LARGE SCALE GENOMIC DNA]</scope>
    <source>
        <strain evidence="9 10">NRRL 2496</strain>
    </source>
</reference>
<comment type="similarity">
    <text evidence="1">Belongs to the tRNA pseudouridine synthase TruA family.</text>
</comment>
<evidence type="ECO:0000313" key="10">
    <source>
        <dbReference type="Proteomes" id="UP000242180"/>
    </source>
</evidence>
<feature type="active site" description="Nucleophile" evidence="5">
    <location>
        <position position="132"/>
    </location>
</feature>
<keyword evidence="3" id="KW-0413">Isomerase</keyword>
<dbReference type="NCBIfam" id="TIGR00071">
    <property type="entry name" value="hisT_truA"/>
    <property type="match status" value="1"/>
</dbReference>
<proteinExistence type="inferred from homology"/>
<dbReference type="GO" id="GO:0005634">
    <property type="term" value="C:nucleus"/>
    <property type="evidence" value="ECO:0007669"/>
    <property type="project" value="TreeGrafter"/>
</dbReference>
<dbReference type="PANTHER" id="PTHR11142">
    <property type="entry name" value="PSEUDOURIDYLATE SYNTHASE"/>
    <property type="match status" value="1"/>
</dbReference>
<evidence type="ECO:0000256" key="6">
    <source>
        <dbReference type="PIRSR" id="PIRSR641708-2"/>
    </source>
</evidence>
<organism evidence="9 10">
    <name type="scientific">Syncephalastrum racemosum</name>
    <name type="common">Filamentous fungus</name>
    <dbReference type="NCBI Taxonomy" id="13706"/>
    <lineage>
        <taxon>Eukaryota</taxon>
        <taxon>Fungi</taxon>
        <taxon>Fungi incertae sedis</taxon>
        <taxon>Mucoromycota</taxon>
        <taxon>Mucoromycotina</taxon>
        <taxon>Mucoromycetes</taxon>
        <taxon>Mucorales</taxon>
        <taxon>Syncephalastraceae</taxon>
        <taxon>Syncephalastrum</taxon>
    </lineage>
</organism>
<dbReference type="OMA" id="EMNNGEG"/>
<feature type="compositionally biased region" description="Basic and acidic residues" evidence="7">
    <location>
        <begin position="7"/>
        <end position="44"/>
    </location>
</feature>
<dbReference type="InterPro" id="IPR020103">
    <property type="entry name" value="PsdUridine_synth_cat_dom_sf"/>
</dbReference>
<feature type="region of interest" description="Disordered" evidence="7">
    <location>
        <begin position="1"/>
        <end position="66"/>
    </location>
</feature>
<evidence type="ECO:0000256" key="7">
    <source>
        <dbReference type="SAM" id="MobiDB-lite"/>
    </source>
</evidence>
<dbReference type="InterPro" id="IPR020095">
    <property type="entry name" value="PsdUridine_synth_TruA_C"/>
</dbReference>
<dbReference type="OrthoDB" id="10256309at2759"/>
<dbReference type="GO" id="GO:0031119">
    <property type="term" value="P:tRNA pseudouridine synthesis"/>
    <property type="evidence" value="ECO:0007669"/>
    <property type="project" value="InterPro"/>
</dbReference>
<dbReference type="GO" id="GO:0003723">
    <property type="term" value="F:RNA binding"/>
    <property type="evidence" value="ECO:0007669"/>
    <property type="project" value="InterPro"/>
</dbReference>
<dbReference type="Pfam" id="PF01416">
    <property type="entry name" value="PseudoU_synth_1"/>
    <property type="match status" value="1"/>
</dbReference>
<feature type="binding site" evidence="6">
    <location>
        <position position="189"/>
    </location>
    <ligand>
        <name>substrate</name>
    </ligand>
</feature>
<dbReference type="InterPro" id="IPR001406">
    <property type="entry name" value="PsdUridine_synth_TruA"/>
</dbReference>
<dbReference type="Gene3D" id="3.30.70.660">
    <property type="entry name" value="Pseudouridine synthase I, catalytic domain, C-terminal subdomain"/>
    <property type="match status" value="1"/>
</dbReference>
<dbReference type="EMBL" id="MCGN01000003">
    <property type="protein sequence ID" value="ORY99045.1"/>
    <property type="molecule type" value="Genomic_DNA"/>
</dbReference>
<evidence type="ECO:0000256" key="5">
    <source>
        <dbReference type="PIRSR" id="PIRSR641708-1"/>
    </source>
</evidence>
<sequence>MESSESSEQKDVKVEAGVKRDQPTGKKKEPKENKRAKSAKERREHQKKNQSWGADDSDRVSTAVPGEARLPKKKVALLFGYNGANYQGLQLNPAAETIEKVVFEALCKANAIPKMNADDPQKVSWMRAARTDKGVHAAGNILSLKINIPNEETLIDDINSILPEQIRVWGYVVVQRSFNCRTACDSRVYEYLLPSAAFMPPTNKEATKEAQNPTDVKLQCGDEIRYAPRSTDEELKEKDNYRIDKDTLEKFREAMGMYVGTHNFHNYTIGRGFRDKSCYRFLKSIKVEDPIYIGGTEWLSVKLHGQSFMLHQIRKMISMALLTTRLRCPLSLIERSFEEKRINIPKAPAVGLLLDHPVFGSYNKNIKSGKGGSGPDRDPIDFDKYKDTIEAFREKWIYTKIFESEKTERWFDLFLTSVDAHFGPDFKYFNAEGVIPDEAVITTKHTQPSEEEKAAAEE</sequence>
<feature type="domain" description="Pseudouridine synthase I TruA alpha/beta" evidence="8">
    <location>
        <begin position="254"/>
        <end position="359"/>
    </location>
</feature>
<evidence type="ECO:0000256" key="1">
    <source>
        <dbReference type="ARBA" id="ARBA00009375"/>
    </source>
</evidence>
<evidence type="ECO:0000259" key="8">
    <source>
        <dbReference type="Pfam" id="PF01416"/>
    </source>
</evidence>
<dbReference type="CDD" id="cd02568">
    <property type="entry name" value="PseudoU_synth_PUS1_PUS2"/>
    <property type="match status" value="1"/>
</dbReference>
<accession>A0A1X2HIX6</accession>
<dbReference type="FunFam" id="3.30.70.580:FF:000002">
    <property type="entry name" value="tRNA pseudouridine synthase"/>
    <property type="match status" value="1"/>
</dbReference>
<dbReference type="AlphaFoldDB" id="A0A1X2HIX6"/>
<evidence type="ECO:0000256" key="3">
    <source>
        <dbReference type="ARBA" id="ARBA00023235"/>
    </source>
</evidence>
<dbReference type="STRING" id="13706.A0A1X2HIX6"/>
<dbReference type="GO" id="GO:0009982">
    <property type="term" value="F:pseudouridine synthase activity"/>
    <property type="evidence" value="ECO:0007669"/>
    <property type="project" value="InterPro"/>
</dbReference>
<protein>
    <submittedName>
        <fullName evidence="9">Pseudouridine synthase</fullName>
    </submittedName>
</protein>
<dbReference type="Proteomes" id="UP000242180">
    <property type="component" value="Unassembled WGS sequence"/>
</dbReference>
<dbReference type="InterPro" id="IPR020094">
    <property type="entry name" value="TruA/RsuA/RluB/E/F_N"/>
</dbReference>
<dbReference type="PANTHER" id="PTHR11142:SF4">
    <property type="entry name" value="PSEUDOURIDYLATE SYNTHASE 1 HOMOLOG"/>
    <property type="match status" value="1"/>
</dbReference>
<dbReference type="Gene3D" id="3.30.70.580">
    <property type="entry name" value="Pseudouridine synthase I, catalytic domain, N-terminal subdomain"/>
    <property type="match status" value="1"/>
</dbReference>
<dbReference type="SUPFAM" id="SSF55120">
    <property type="entry name" value="Pseudouridine synthase"/>
    <property type="match status" value="1"/>
</dbReference>
<comment type="catalytic activity">
    <reaction evidence="4">
        <text>a uridine in tRNA = a pseudouridine in tRNA</text>
        <dbReference type="Rhea" id="RHEA:54572"/>
        <dbReference type="Rhea" id="RHEA-COMP:13339"/>
        <dbReference type="Rhea" id="RHEA-COMP:13934"/>
        <dbReference type="ChEBI" id="CHEBI:65314"/>
        <dbReference type="ChEBI" id="CHEBI:65315"/>
    </reaction>
</comment>
<evidence type="ECO:0000313" key="9">
    <source>
        <dbReference type="EMBL" id="ORY99045.1"/>
    </source>
</evidence>